<keyword evidence="3" id="KW-1185">Reference proteome</keyword>
<dbReference type="RefSeq" id="WP_085912626.1">
    <property type="nucleotide sequence ID" value="NZ_AP018920.1"/>
</dbReference>
<evidence type="ECO:0000313" key="2">
    <source>
        <dbReference type="EMBL" id="OSY41028.1"/>
    </source>
</evidence>
<sequence length="62" mass="6738">MTDARPEPQSIDDYIRELVDTFPPLTEVQRSAIAALLRPEASPAPRTARAPGEIPAPRRSAA</sequence>
<proteinExistence type="predicted"/>
<protein>
    <submittedName>
        <fullName evidence="2">Uncharacterized protein</fullName>
    </submittedName>
</protein>
<comment type="caution">
    <text evidence="2">The sequence shown here is derived from an EMBL/GenBank/DDBJ whole genome shotgun (WGS) entry which is preliminary data.</text>
</comment>
<gene>
    <name evidence="2" type="ORF">BG845_02370</name>
</gene>
<dbReference type="Proteomes" id="UP000194360">
    <property type="component" value="Unassembled WGS sequence"/>
</dbReference>
<dbReference type="EMBL" id="MIGB01000010">
    <property type="protein sequence ID" value="OSY41028.1"/>
    <property type="molecule type" value="Genomic_DNA"/>
</dbReference>
<dbReference type="STRING" id="2074.BG845_02370"/>
<name>A0A1Y2N297_PSEAH</name>
<organism evidence="2 3">
    <name type="scientific">Pseudonocardia autotrophica</name>
    <name type="common">Amycolata autotrophica</name>
    <name type="synonym">Nocardia autotrophica</name>
    <dbReference type="NCBI Taxonomy" id="2074"/>
    <lineage>
        <taxon>Bacteria</taxon>
        <taxon>Bacillati</taxon>
        <taxon>Actinomycetota</taxon>
        <taxon>Actinomycetes</taxon>
        <taxon>Pseudonocardiales</taxon>
        <taxon>Pseudonocardiaceae</taxon>
        <taxon>Pseudonocardia</taxon>
    </lineage>
</organism>
<dbReference type="OrthoDB" id="5524782at2"/>
<reference evidence="2 3" key="1">
    <citation type="submission" date="2016-09" db="EMBL/GenBank/DDBJ databases">
        <title>Pseudonocardia autotrophica DSM535, a candidate organism with high potential of specific P450 cytochromes.</title>
        <authorList>
            <person name="Grumaz C."/>
            <person name="Vainshtein Y."/>
            <person name="Kirstahler P."/>
            <person name="Sohn K."/>
        </authorList>
    </citation>
    <scope>NUCLEOTIDE SEQUENCE [LARGE SCALE GENOMIC DNA]</scope>
    <source>
        <strain evidence="2 3">DSM 535</strain>
    </source>
</reference>
<accession>A0A1Y2N297</accession>
<feature type="region of interest" description="Disordered" evidence="1">
    <location>
        <begin position="39"/>
        <end position="62"/>
    </location>
</feature>
<evidence type="ECO:0000256" key="1">
    <source>
        <dbReference type="SAM" id="MobiDB-lite"/>
    </source>
</evidence>
<evidence type="ECO:0000313" key="3">
    <source>
        <dbReference type="Proteomes" id="UP000194360"/>
    </source>
</evidence>
<dbReference type="AlphaFoldDB" id="A0A1Y2N297"/>